<comment type="caution">
    <text evidence="1">The sequence shown here is derived from an EMBL/GenBank/DDBJ whole genome shotgun (WGS) entry which is preliminary data.</text>
</comment>
<dbReference type="Proteomes" id="UP001066276">
    <property type="component" value="Chromosome 8"/>
</dbReference>
<reference evidence="1" key="1">
    <citation type="journal article" date="2022" name="bioRxiv">
        <title>Sequencing and chromosome-scale assembly of the giantPleurodeles waltlgenome.</title>
        <authorList>
            <person name="Brown T."/>
            <person name="Elewa A."/>
            <person name="Iarovenko S."/>
            <person name="Subramanian E."/>
            <person name="Araus A.J."/>
            <person name="Petzold A."/>
            <person name="Susuki M."/>
            <person name="Suzuki K.-i.T."/>
            <person name="Hayashi T."/>
            <person name="Toyoda A."/>
            <person name="Oliveira C."/>
            <person name="Osipova E."/>
            <person name="Leigh N.D."/>
            <person name="Simon A."/>
            <person name="Yun M.H."/>
        </authorList>
    </citation>
    <scope>NUCLEOTIDE SEQUENCE</scope>
    <source>
        <strain evidence="1">20211129_DDA</strain>
        <tissue evidence="1">Liver</tissue>
    </source>
</reference>
<sequence length="95" mass="10838">MSKDNVGWLKAAKRGEWCPEEVRKNIEKAQDKYKRYFDDVHKSKEIKLCVDDVVRVKSRKICSDGSPFSNASRSCCLHGCYGDMEAFENGTKNGD</sequence>
<evidence type="ECO:0000313" key="2">
    <source>
        <dbReference type="Proteomes" id="UP001066276"/>
    </source>
</evidence>
<accession>A0AAV7NFT9</accession>
<protein>
    <submittedName>
        <fullName evidence="1">Uncharacterized protein</fullName>
    </submittedName>
</protein>
<name>A0AAV7NFT9_PLEWA</name>
<dbReference type="AlphaFoldDB" id="A0AAV7NFT9"/>
<gene>
    <name evidence="1" type="ORF">NDU88_002249</name>
</gene>
<evidence type="ECO:0000313" key="1">
    <source>
        <dbReference type="EMBL" id="KAJ1114009.1"/>
    </source>
</evidence>
<proteinExistence type="predicted"/>
<dbReference type="EMBL" id="JANPWB010000012">
    <property type="protein sequence ID" value="KAJ1114009.1"/>
    <property type="molecule type" value="Genomic_DNA"/>
</dbReference>
<keyword evidence="2" id="KW-1185">Reference proteome</keyword>
<organism evidence="1 2">
    <name type="scientific">Pleurodeles waltl</name>
    <name type="common">Iberian ribbed newt</name>
    <dbReference type="NCBI Taxonomy" id="8319"/>
    <lineage>
        <taxon>Eukaryota</taxon>
        <taxon>Metazoa</taxon>
        <taxon>Chordata</taxon>
        <taxon>Craniata</taxon>
        <taxon>Vertebrata</taxon>
        <taxon>Euteleostomi</taxon>
        <taxon>Amphibia</taxon>
        <taxon>Batrachia</taxon>
        <taxon>Caudata</taxon>
        <taxon>Salamandroidea</taxon>
        <taxon>Salamandridae</taxon>
        <taxon>Pleurodelinae</taxon>
        <taxon>Pleurodeles</taxon>
    </lineage>
</organism>